<protein>
    <recommendedName>
        <fullName evidence="5 6">Pyrroline-5-carboxylate reductase</fullName>
        <shortName evidence="5">P5C reductase</shortName>
        <shortName evidence="5">P5CR</shortName>
        <ecNumber evidence="5 6">1.5.1.2</ecNumber>
    </recommendedName>
    <alternativeName>
        <fullName evidence="5">PCA reductase</fullName>
    </alternativeName>
</protein>
<dbReference type="UniPathway" id="UPA00098">
    <property type="reaction ID" value="UER00361"/>
</dbReference>
<feature type="domain" description="Pyrroline-5-carboxylate reductase dimerisation" evidence="10">
    <location>
        <begin position="162"/>
        <end position="266"/>
    </location>
</feature>
<dbReference type="InterPro" id="IPR028939">
    <property type="entry name" value="P5C_Rdtase_cat_N"/>
</dbReference>
<dbReference type="GO" id="GO:0004735">
    <property type="term" value="F:pyrroline-5-carboxylate reductase activity"/>
    <property type="evidence" value="ECO:0007669"/>
    <property type="project" value="UniProtKB-UniRule"/>
</dbReference>
<organism evidence="11 12">
    <name type="scientific">Actinobacteria bacterium BACL15 MAG-120619-bin91</name>
    <dbReference type="NCBI Taxonomy" id="1655562"/>
    <lineage>
        <taxon>Bacteria</taxon>
        <taxon>Bacillati</taxon>
        <taxon>Actinomycetota</taxon>
        <taxon>Actinomycetes</taxon>
        <taxon>Actinomycetes incertae sedis</taxon>
        <taxon>ac1 cluster</taxon>
    </lineage>
</organism>
<dbReference type="GO" id="GO:0055129">
    <property type="term" value="P:L-proline biosynthetic process"/>
    <property type="evidence" value="ECO:0007669"/>
    <property type="project" value="UniProtKB-UniRule"/>
</dbReference>
<evidence type="ECO:0000256" key="2">
    <source>
        <dbReference type="ARBA" id="ARBA00022857"/>
    </source>
</evidence>
<feature type="transmembrane region" description="Helical" evidence="8">
    <location>
        <begin position="7"/>
        <end position="28"/>
    </location>
</feature>
<evidence type="ECO:0000259" key="9">
    <source>
        <dbReference type="Pfam" id="PF03807"/>
    </source>
</evidence>
<keyword evidence="5" id="KW-0641">Proline biosynthesis</keyword>
<evidence type="ECO:0000256" key="3">
    <source>
        <dbReference type="ARBA" id="ARBA00023002"/>
    </source>
</evidence>
<dbReference type="InterPro" id="IPR029036">
    <property type="entry name" value="P5CR_dimer"/>
</dbReference>
<evidence type="ECO:0000256" key="7">
    <source>
        <dbReference type="PIRSR" id="PIRSR000193-1"/>
    </source>
</evidence>
<feature type="binding site" evidence="7">
    <location>
        <begin position="10"/>
        <end position="15"/>
    </location>
    <ligand>
        <name>NADP(+)</name>
        <dbReference type="ChEBI" id="CHEBI:58349"/>
    </ligand>
</feature>
<comment type="catalytic activity">
    <reaction evidence="5">
        <text>L-proline + NADP(+) = (S)-1-pyrroline-5-carboxylate + NADPH + 2 H(+)</text>
        <dbReference type="Rhea" id="RHEA:14109"/>
        <dbReference type="ChEBI" id="CHEBI:15378"/>
        <dbReference type="ChEBI" id="CHEBI:17388"/>
        <dbReference type="ChEBI" id="CHEBI:57783"/>
        <dbReference type="ChEBI" id="CHEBI:58349"/>
        <dbReference type="ChEBI" id="CHEBI:60039"/>
        <dbReference type="EC" id="1.5.1.2"/>
    </reaction>
</comment>
<dbReference type="HAMAP" id="MF_01925">
    <property type="entry name" value="P5C_reductase"/>
    <property type="match status" value="1"/>
</dbReference>
<evidence type="ECO:0000313" key="11">
    <source>
        <dbReference type="EMBL" id="KRO36041.1"/>
    </source>
</evidence>
<evidence type="ECO:0000256" key="5">
    <source>
        <dbReference type="HAMAP-Rule" id="MF_01925"/>
    </source>
</evidence>
<comment type="similarity">
    <text evidence="1 5">Belongs to the pyrroline-5-carboxylate reductase family.</text>
</comment>
<dbReference type="NCBIfam" id="TIGR00112">
    <property type="entry name" value="proC"/>
    <property type="match status" value="1"/>
</dbReference>
<keyword evidence="8" id="KW-0812">Transmembrane</keyword>
<dbReference type="Pfam" id="PF03807">
    <property type="entry name" value="F420_oxidored"/>
    <property type="match status" value="1"/>
</dbReference>
<dbReference type="InterPro" id="IPR036291">
    <property type="entry name" value="NAD(P)-bd_dom_sf"/>
</dbReference>
<dbReference type="SUPFAM" id="SSF48179">
    <property type="entry name" value="6-phosphogluconate dehydrogenase C-terminal domain-like"/>
    <property type="match status" value="1"/>
</dbReference>
<accession>A0A0R2PDK1</accession>
<keyword evidence="5" id="KW-0963">Cytoplasm</keyword>
<keyword evidence="3 5" id="KW-0560">Oxidoreductase</keyword>
<keyword evidence="8" id="KW-1133">Transmembrane helix</keyword>
<keyword evidence="2 5" id="KW-0521">NADP</keyword>
<gene>
    <name evidence="5" type="primary">proC</name>
    <name evidence="11" type="ORF">ABR54_04830</name>
</gene>
<comment type="catalytic activity">
    <reaction evidence="5">
        <text>L-proline + NAD(+) = (S)-1-pyrroline-5-carboxylate + NADH + 2 H(+)</text>
        <dbReference type="Rhea" id="RHEA:14105"/>
        <dbReference type="ChEBI" id="CHEBI:15378"/>
        <dbReference type="ChEBI" id="CHEBI:17388"/>
        <dbReference type="ChEBI" id="CHEBI:57540"/>
        <dbReference type="ChEBI" id="CHEBI:57945"/>
        <dbReference type="ChEBI" id="CHEBI:60039"/>
        <dbReference type="EC" id="1.5.1.2"/>
    </reaction>
</comment>
<name>A0A0R2PDK1_9ACTN</name>
<dbReference type="FunFam" id="1.10.3730.10:FF:000001">
    <property type="entry name" value="Pyrroline-5-carboxylate reductase"/>
    <property type="match status" value="1"/>
</dbReference>
<evidence type="ECO:0000256" key="6">
    <source>
        <dbReference type="NCBIfam" id="TIGR00112"/>
    </source>
</evidence>
<evidence type="ECO:0000256" key="8">
    <source>
        <dbReference type="SAM" id="Phobius"/>
    </source>
</evidence>
<comment type="function">
    <text evidence="4 5">Catalyzes the reduction of 1-pyrroline-5-carboxylate (PCA) to L-proline.</text>
</comment>
<comment type="pathway">
    <text evidence="5">Amino-acid biosynthesis; L-proline biosynthesis; L-proline from L-glutamate 5-semialdehyde: step 1/1.</text>
</comment>
<evidence type="ECO:0000259" key="10">
    <source>
        <dbReference type="Pfam" id="PF14748"/>
    </source>
</evidence>
<dbReference type="PIRSF" id="PIRSF000193">
    <property type="entry name" value="Pyrrol-5-carb_rd"/>
    <property type="match status" value="1"/>
</dbReference>
<dbReference type="EC" id="1.5.1.2" evidence="5 6"/>
<dbReference type="Gene3D" id="1.10.3730.10">
    <property type="entry name" value="ProC C-terminal domain-like"/>
    <property type="match status" value="1"/>
</dbReference>
<evidence type="ECO:0000313" key="12">
    <source>
        <dbReference type="Proteomes" id="UP000053274"/>
    </source>
</evidence>
<dbReference type="GO" id="GO:0005737">
    <property type="term" value="C:cytoplasm"/>
    <property type="evidence" value="ECO:0007669"/>
    <property type="project" value="UniProtKB-SubCell"/>
</dbReference>
<proteinExistence type="inferred from homology"/>
<reference evidence="11 12" key="1">
    <citation type="submission" date="2015-10" db="EMBL/GenBank/DDBJ databases">
        <title>Metagenome-Assembled Genomes uncover a global brackish microbiome.</title>
        <authorList>
            <person name="Hugerth L.W."/>
            <person name="Larsson J."/>
            <person name="Alneberg J."/>
            <person name="Lindh M.V."/>
            <person name="Legrand C."/>
            <person name="Pinhassi J."/>
            <person name="Andersson A.F."/>
        </authorList>
    </citation>
    <scope>NUCLEOTIDE SEQUENCE [LARGE SCALE GENOMIC DNA]</scope>
    <source>
        <strain evidence="11">BACL15 MAG-120619-bin91</strain>
    </source>
</reference>
<dbReference type="SUPFAM" id="SSF51735">
    <property type="entry name" value="NAD(P)-binding Rossmann-fold domains"/>
    <property type="match status" value="1"/>
</dbReference>
<dbReference type="PANTHER" id="PTHR11645:SF0">
    <property type="entry name" value="PYRROLINE-5-CARBOXYLATE REDUCTASE 3"/>
    <property type="match status" value="1"/>
</dbReference>
<comment type="subcellular location">
    <subcellularLocation>
        <location evidence="5">Cytoplasm</location>
    </subcellularLocation>
</comment>
<dbReference type="InterPro" id="IPR000304">
    <property type="entry name" value="Pyrroline-COOH_reductase"/>
</dbReference>
<dbReference type="Gene3D" id="3.40.50.720">
    <property type="entry name" value="NAD(P)-binding Rossmann-like Domain"/>
    <property type="match status" value="1"/>
</dbReference>
<comment type="caution">
    <text evidence="11">The sequence shown here is derived from an EMBL/GenBank/DDBJ whole genome shotgun (WGS) entry which is preliminary data.</text>
</comment>
<feature type="domain" description="Pyrroline-5-carboxylate reductase catalytic N-terminal" evidence="9">
    <location>
        <begin position="6"/>
        <end position="99"/>
    </location>
</feature>
<sequence length="267" mass="27321">MSQQSKVAVIGAGVMGEALITALISSGVNPDQITISEKREERAQELIAQYSVKAAPLASNVANAEALLLVVKPQDMASVLDEIKGSINPASVVISFAAGKTISFISNALGTSNPVVRVMPNTPTLVGEGMAAASMGVGVSATQREFILGFLGATGKVIEVSEELQDAVTATSGSGPAYFFAFVEAMVAGAKELGLSDQDATTLTIQTIVGAAKLLDESGKSATTLRENVTSPNGTTAAALASFGSENLNLMVAKAMKAARDRSQELA</sequence>
<evidence type="ECO:0000256" key="1">
    <source>
        <dbReference type="ARBA" id="ARBA00005525"/>
    </source>
</evidence>
<evidence type="ECO:0000256" key="4">
    <source>
        <dbReference type="ARBA" id="ARBA00058118"/>
    </source>
</evidence>
<dbReference type="Pfam" id="PF14748">
    <property type="entry name" value="P5CR_dimer"/>
    <property type="match status" value="1"/>
</dbReference>
<keyword evidence="5" id="KW-0028">Amino-acid biosynthesis</keyword>
<dbReference type="AlphaFoldDB" id="A0A0R2PDK1"/>
<keyword evidence="8" id="KW-0472">Membrane</keyword>
<dbReference type="InterPro" id="IPR008927">
    <property type="entry name" value="6-PGluconate_DH-like_C_sf"/>
</dbReference>
<dbReference type="EMBL" id="LIAM01000033">
    <property type="protein sequence ID" value="KRO36041.1"/>
    <property type="molecule type" value="Genomic_DNA"/>
</dbReference>
<dbReference type="Proteomes" id="UP000053274">
    <property type="component" value="Unassembled WGS sequence"/>
</dbReference>
<dbReference type="PANTHER" id="PTHR11645">
    <property type="entry name" value="PYRROLINE-5-CARBOXYLATE REDUCTASE"/>
    <property type="match status" value="1"/>
</dbReference>